<dbReference type="AlphaFoldDB" id="A0A250FLL3"/>
<dbReference type="EMBL" id="CP022386">
    <property type="protein sequence ID" value="ATA85974.1"/>
    <property type="molecule type" value="Genomic_DNA"/>
</dbReference>
<dbReference type="InterPro" id="IPR046553">
    <property type="entry name" value="DUF6707"/>
</dbReference>
<gene>
    <name evidence="1" type="ORF">CGC50_01660</name>
</gene>
<dbReference type="Proteomes" id="UP000217250">
    <property type="component" value="Chromosome"/>
</dbReference>
<evidence type="ECO:0000313" key="2">
    <source>
        <dbReference type="Proteomes" id="UP000217250"/>
    </source>
</evidence>
<sequence>MEIKNKLTNKKLNDKRMDTQVEDILDRILQSYPQTVFTKNIEFIKKTNANLEDVDTIQSIKTLAILLEVLGNAELALQTSSIIDKIEFTGDMLIWEKVRDVLILEYFIYQERKEFQKAKAIMDKMTLVFERGDEAQQRKSKRILDRVLNGSLLHTEEIENAIKRNDIKAEIHHHYLQYNILKYMKIRGGSEAYPIERLDPMIEEEKQFIAKHIDKALF</sequence>
<dbReference type="KEGG" id="cgh:CGC50_01660"/>
<dbReference type="Pfam" id="PF20453">
    <property type="entry name" value="DUF6707"/>
    <property type="match status" value="1"/>
</dbReference>
<evidence type="ECO:0000313" key="1">
    <source>
        <dbReference type="EMBL" id="ATA85974.1"/>
    </source>
</evidence>
<reference evidence="2" key="1">
    <citation type="submission" date="2017-06" db="EMBL/GenBank/DDBJ databases">
        <title>Capnocytophaga spp. assemblies.</title>
        <authorList>
            <person name="Gulvik C.A."/>
        </authorList>
    </citation>
    <scope>NUCLEOTIDE SEQUENCE [LARGE SCALE GENOMIC DNA]</scope>
    <source>
        <strain evidence="2">H1496</strain>
    </source>
</reference>
<protein>
    <submittedName>
        <fullName evidence="1">Uncharacterized protein</fullName>
    </submittedName>
</protein>
<proteinExistence type="predicted"/>
<accession>A0A250FLL3</accession>
<name>A0A250FLL3_9FLAO</name>
<organism evidence="1 2">
    <name type="scientific">Capnocytophaga gingivalis</name>
    <dbReference type="NCBI Taxonomy" id="1017"/>
    <lineage>
        <taxon>Bacteria</taxon>
        <taxon>Pseudomonadati</taxon>
        <taxon>Bacteroidota</taxon>
        <taxon>Flavobacteriia</taxon>
        <taxon>Flavobacteriales</taxon>
        <taxon>Flavobacteriaceae</taxon>
        <taxon>Capnocytophaga</taxon>
    </lineage>
</organism>